<dbReference type="GO" id="GO:0003677">
    <property type="term" value="F:DNA binding"/>
    <property type="evidence" value="ECO:0007669"/>
    <property type="project" value="UniProtKB-KW"/>
</dbReference>
<dbReference type="PANTHER" id="PTHR30146">
    <property type="entry name" value="LACI-RELATED TRANSCRIPTIONAL REPRESSOR"/>
    <property type="match status" value="1"/>
</dbReference>
<evidence type="ECO:0000256" key="4">
    <source>
        <dbReference type="ARBA" id="ARBA00023163"/>
    </source>
</evidence>
<evidence type="ECO:0000256" key="3">
    <source>
        <dbReference type="ARBA" id="ARBA00023125"/>
    </source>
</evidence>
<reference evidence="6 7" key="1">
    <citation type="submission" date="2019-10" db="EMBL/GenBank/DDBJ databases">
        <title>Taxonomy of Antarctic Massilia spp.: description of Massilia rubra sp. nov., Massilia aquatica sp. nov., Massilia mucilaginosa sp. nov., Massilia frigida sp. nov. isolated from streams, lakes and regoliths.</title>
        <authorList>
            <person name="Holochova P."/>
            <person name="Sedlacek I."/>
            <person name="Kralova S."/>
            <person name="Maslanova I."/>
            <person name="Busse H.-J."/>
            <person name="Stankova E."/>
            <person name="Vrbovska V."/>
            <person name="Kovarovic V."/>
            <person name="Bartak M."/>
            <person name="Svec P."/>
            <person name="Pantucek R."/>
        </authorList>
    </citation>
    <scope>NUCLEOTIDE SEQUENCE [LARGE SCALE GENOMIC DNA]</scope>
    <source>
        <strain evidence="6 7">CCM 8695</strain>
    </source>
</reference>
<keyword evidence="1" id="KW-0678">Repressor</keyword>
<dbReference type="PROSITE" id="PS50932">
    <property type="entry name" value="HTH_LACI_2"/>
    <property type="match status" value="1"/>
</dbReference>
<dbReference type="CDD" id="cd01392">
    <property type="entry name" value="HTH_LacI"/>
    <property type="match status" value="1"/>
</dbReference>
<evidence type="ECO:0000256" key="1">
    <source>
        <dbReference type="ARBA" id="ARBA00022491"/>
    </source>
</evidence>
<sequence length="380" mass="41485">MKTFSKPPKLCTLWAAVYFVGRSSYGNLAVTAVPPPTRTHPLTDHDNAAPPSTLIDVARHAGVSPSTVSRILNGTAKVSDDKRAAVMAAIEKMHFAPNQMAQGLKKGRSMTIGIVVQDISSPFFDETLRGVDDGLKGTGYASVIVSGHWNAVEETERIRLLLARKVDGIILLSGHLGDDTILQFANQRPIVSTGRELRTKSALGFKLDNENGAFMAVRHLVELGHRRIAFVTGPSHHRDADERLIGYKRALKESDIEYDANLVVGGDFHESGGLLAVNHLFETNQQFTAVFAANDLSAYGVRLCLYRKGIRVPDDISLVGFDDLPGSSYTTPPLTTIRQPLYDMGRIATNALLALINGEPVMAQIPPLELVVRETTRRVR</sequence>
<dbReference type="PANTHER" id="PTHR30146:SF148">
    <property type="entry name" value="HTH-TYPE TRANSCRIPTIONAL REPRESSOR PURR-RELATED"/>
    <property type="match status" value="1"/>
</dbReference>
<dbReference type="InterPro" id="IPR010982">
    <property type="entry name" value="Lambda_DNA-bd_dom_sf"/>
</dbReference>
<dbReference type="Gene3D" id="3.40.50.2300">
    <property type="match status" value="2"/>
</dbReference>
<keyword evidence="2" id="KW-0805">Transcription regulation</keyword>
<dbReference type="Pfam" id="PF13377">
    <property type="entry name" value="Peripla_BP_3"/>
    <property type="match status" value="1"/>
</dbReference>
<dbReference type="EMBL" id="WHJG01000003">
    <property type="protein sequence ID" value="NHZ78610.1"/>
    <property type="molecule type" value="Genomic_DNA"/>
</dbReference>
<feature type="domain" description="HTH lacI-type" evidence="5">
    <location>
        <begin position="52"/>
        <end position="106"/>
    </location>
</feature>
<evidence type="ECO:0000313" key="6">
    <source>
        <dbReference type="EMBL" id="NHZ78610.1"/>
    </source>
</evidence>
<organism evidence="6 7">
    <name type="scientific">Massilia frigida</name>
    <dbReference type="NCBI Taxonomy" id="2609281"/>
    <lineage>
        <taxon>Bacteria</taxon>
        <taxon>Pseudomonadati</taxon>
        <taxon>Pseudomonadota</taxon>
        <taxon>Betaproteobacteria</taxon>
        <taxon>Burkholderiales</taxon>
        <taxon>Oxalobacteraceae</taxon>
        <taxon>Telluria group</taxon>
        <taxon>Massilia</taxon>
    </lineage>
</organism>
<name>A0ABX0NDT7_9BURK</name>
<dbReference type="Proteomes" id="UP000621455">
    <property type="component" value="Unassembled WGS sequence"/>
</dbReference>
<dbReference type="InterPro" id="IPR046335">
    <property type="entry name" value="LacI/GalR-like_sensor"/>
</dbReference>
<evidence type="ECO:0000313" key="7">
    <source>
        <dbReference type="Proteomes" id="UP000621455"/>
    </source>
</evidence>
<dbReference type="SUPFAM" id="SSF47413">
    <property type="entry name" value="lambda repressor-like DNA-binding domains"/>
    <property type="match status" value="1"/>
</dbReference>
<dbReference type="Pfam" id="PF00356">
    <property type="entry name" value="LacI"/>
    <property type="match status" value="1"/>
</dbReference>
<evidence type="ECO:0000259" key="5">
    <source>
        <dbReference type="PROSITE" id="PS50932"/>
    </source>
</evidence>
<gene>
    <name evidence="6" type="ORF">F2P44_04835</name>
</gene>
<dbReference type="InterPro" id="IPR000843">
    <property type="entry name" value="HTH_LacI"/>
</dbReference>
<protein>
    <submittedName>
        <fullName evidence="6">LacI family DNA-binding transcriptional regulator</fullName>
    </submittedName>
</protein>
<dbReference type="Gene3D" id="1.10.260.40">
    <property type="entry name" value="lambda repressor-like DNA-binding domains"/>
    <property type="match status" value="1"/>
</dbReference>
<dbReference type="SMART" id="SM00354">
    <property type="entry name" value="HTH_LACI"/>
    <property type="match status" value="1"/>
</dbReference>
<keyword evidence="3 6" id="KW-0238">DNA-binding</keyword>
<comment type="caution">
    <text evidence="6">The sequence shown here is derived from an EMBL/GenBank/DDBJ whole genome shotgun (WGS) entry which is preliminary data.</text>
</comment>
<dbReference type="PRINTS" id="PR00036">
    <property type="entry name" value="HTHLACI"/>
</dbReference>
<dbReference type="CDD" id="cd06290">
    <property type="entry name" value="PBP1_LacI-like"/>
    <property type="match status" value="1"/>
</dbReference>
<evidence type="ECO:0000256" key="2">
    <source>
        <dbReference type="ARBA" id="ARBA00023015"/>
    </source>
</evidence>
<dbReference type="PROSITE" id="PS00356">
    <property type="entry name" value="HTH_LACI_1"/>
    <property type="match status" value="1"/>
</dbReference>
<dbReference type="SUPFAM" id="SSF53822">
    <property type="entry name" value="Periplasmic binding protein-like I"/>
    <property type="match status" value="1"/>
</dbReference>
<proteinExistence type="predicted"/>
<keyword evidence="4" id="KW-0804">Transcription</keyword>
<dbReference type="InterPro" id="IPR028082">
    <property type="entry name" value="Peripla_BP_I"/>
</dbReference>
<accession>A0ABX0NDT7</accession>
<keyword evidence="7" id="KW-1185">Reference proteome</keyword>